<dbReference type="eggNOG" id="COG1522">
    <property type="taxonomic scope" value="Bacteria"/>
</dbReference>
<dbReference type="PANTHER" id="PTHR30154">
    <property type="entry name" value="LEUCINE-RESPONSIVE REGULATORY PROTEIN"/>
    <property type="match status" value="1"/>
</dbReference>
<dbReference type="Pfam" id="PF13404">
    <property type="entry name" value="HTH_AsnC-type"/>
    <property type="match status" value="1"/>
</dbReference>
<dbReference type="InParanoid" id="D6TSE2"/>
<keyword evidence="3" id="KW-0804">Transcription</keyword>
<dbReference type="FunFam" id="1.10.10.10:FF:000186">
    <property type="entry name" value="AsnC family transcriptional regulator"/>
    <property type="match status" value="1"/>
</dbReference>
<evidence type="ECO:0000313" key="6">
    <source>
        <dbReference type="Proteomes" id="UP000004508"/>
    </source>
</evidence>
<dbReference type="SUPFAM" id="SSF46785">
    <property type="entry name" value="Winged helix' DNA-binding domain"/>
    <property type="match status" value="1"/>
</dbReference>
<dbReference type="Gene3D" id="1.10.10.10">
    <property type="entry name" value="Winged helix-like DNA-binding domain superfamily/Winged helix DNA-binding domain"/>
    <property type="match status" value="1"/>
</dbReference>
<dbReference type="InterPro" id="IPR000485">
    <property type="entry name" value="AsnC-type_HTH_dom"/>
</dbReference>
<sequence length="164" mass="18085">MTLETKKLLDETNWQLLEALQQNARLSYSELGQRVGLTAPAVAERMRKMEEQGIITGYHVEVDLARLGLPIVALVRLVPAAGLHCRNMASAVSELPEVLECYRMAGNDQVLVKVAATSIDHLDSVLDQLAVYGQPSTSITFSQPLKQHVVTQKMFEQGKKEANA</sequence>
<evidence type="ECO:0000256" key="1">
    <source>
        <dbReference type="ARBA" id="ARBA00023015"/>
    </source>
</evidence>
<dbReference type="PANTHER" id="PTHR30154:SF53">
    <property type="entry name" value="HTH-TYPE TRANSCRIPTIONAL REGULATOR LRPC"/>
    <property type="match status" value="1"/>
</dbReference>
<evidence type="ECO:0000259" key="4">
    <source>
        <dbReference type="PROSITE" id="PS50956"/>
    </source>
</evidence>
<dbReference type="GO" id="GO:0043200">
    <property type="term" value="P:response to amino acid"/>
    <property type="evidence" value="ECO:0007669"/>
    <property type="project" value="TreeGrafter"/>
</dbReference>
<evidence type="ECO:0000256" key="3">
    <source>
        <dbReference type="ARBA" id="ARBA00023163"/>
    </source>
</evidence>
<dbReference type="EMBL" id="ADVG01000003">
    <property type="protein sequence ID" value="EFH83343.1"/>
    <property type="molecule type" value="Genomic_DNA"/>
</dbReference>
<dbReference type="OrthoDB" id="34294at2"/>
<protein>
    <submittedName>
        <fullName evidence="5">Transcriptional regulator, AsnC family</fullName>
    </submittedName>
</protein>
<evidence type="ECO:0000313" key="5">
    <source>
        <dbReference type="EMBL" id="EFH83343.1"/>
    </source>
</evidence>
<accession>D6TSE2</accession>
<dbReference type="Proteomes" id="UP000004508">
    <property type="component" value="Unassembled WGS sequence"/>
</dbReference>
<comment type="caution">
    <text evidence="5">The sequence shown here is derived from an EMBL/GenBank/DDBJ whole genome shotgun (WGS) entry which is preliminary data.</text>
</comment>
<dbReference type="STRING" id="485913.Krac_4294"/>
<dbReference type="AlphaFoldDB" id="D6TSE2"/>
<evidence type="ECO:0000256" key="2">
    <source>
        <dbReference type="ARBA" id="ARBA00023125"/>
    </source>
</evidence>
<feature type="domain" description="HTH asnC-type" evidence="4">
    <location>
        <begin position="9"/>
        <end position="70"/>
    </location>
</feature>
<dbReference type="FunCoup" id="D6TSE2">
    <property type="interactions" value="4"/>
</dbReference>
<dbReference type="InterPro" id="IPR036388">
    <property type="entry name" value="WH-like_DNA-bd_sf"/>
</dbReference>
<dbReference type="InterPro" id="IPR019887">
    <property type="entry name" value="Tscrpt_reg_AsnC/Lrp_C"/>
</dbReference>
<keyword evidence="1" id="KW-0805">Transcription regulation</keyword>
<dbReference type="GO" id="GO:0005829">
    <property type="term" value="C:cytosol"/>
    <property type="evidence" value="ECO:0007669"/>
    <property type="project" value="TreeGrafter"/>
</dbReference>
<name>D6TSE2_KTERA</name>
<dbReference type="GO" id="GO:0043565">
    <property type="term" value="F:sequence-specific DNA binding"/>
    <property type="evidence" value="ECO:0007669"/>
    <property type="project" value="InterPro"/>
</dbReference>
<dbReference type="Gene3D" id="3.30.70.920">
    <property type="match status" value="1"/>
</dbReference>
<proteinExistence type="predicted"/>
<gene>
    <name evidence="5" type="ORF">Krac_4294</name>
</gene>
<dbReference type="InterPro" id="IPR036390">
    <property type="entry name" value="WH_DNA-bd_sf"/>
</dbReference>
<dbReference type="InterPro" id="IPR019888">
    <property type="entry name" value="Tscrpt_reg_AsnC-like"/>
</dbReference>
<keyword evidence="6" id="KW-1185">Reference proteome</keyword>
<dbReference type="CDD" id="cd00090">
    <property type="entry name" value="HTH_ARSR"/>
    <property type="match status" value="1"/>
</dbReference>
<organism evidence="5 6">
    <name type="scientific">Ktedonobacter racemifer DSM 44963</name>
    <dbReference type="NCBI Taxonomy" id="485913"/>
    <lineage>
        <taxon>Bacteria</taxon>
        <taxon>Bacillati</taxon>
        <taxon>Chloroflexota</taxon>
        <taxon>Ktedonobacteria</taxon>
        <taxon>Ktedonobacterales</taxon>
        <taxon>Ktedonobacteraceae</taxon>
        <taxon>Ktedonobacter</taxon>
    </lineage>
</organism>
<dbReference type="PROSITE" id="PS50956">
    <property type="entry name" value="HTH_ASNC_2"/>
    <property type="match status" value="1"/>
</dbReference>
<dbReference type="SUPFAM" id="SSF54909">
    <property type="entry name" value="Dimeric alpha+beta barrel"/>
    <property type="match status" value="1"/>
</dbReference>
<dbReference type="RefSeq" id="WP_007913989.1">
    <property type="nucleotide sequence ID" value="NZ_ADVG01000003.1"/>
</dbReference>
<dbReference type="InterPro" id="IPR011008">
    <property type="entry name" value="Dimeric_a/b-barrel"/>
</dbReference>
<dbReference type="SMART" id="SM00344">
    <property type="entry name" value="HTH_ASNC"/>
    <property type="match status" value="1"/>
</dbReference>
<dbReference type="InterPro" id="IPR011991">
    <property type="entry name" value="ArsR-like_HTH"/>
</dbReference>
<keyword evidence="2" id="KW-0238">DNA-binding</keyword>
<reference evidence="5 6" key="1">
    <citation type="journal article" date="2011" name="Stand. Genomic Sci.">
        <title>Non-contiguous finished genome sequence and contextual data of the filamentous soil bacterium Ktedonobacter racemifer type strain (SOSP1-21).</title>
        <authorList>
            <person name="Chang Y.J."/>
            <person name="Land M."/>
            <person name="Hauser L."/>
            <person name="Chertkov O."/>
            <person name="Del Rio T.G."/>
            <person name="Nolan M."/>
            <person name="Copeland A."/>
            <person name="Tice H."/>
            <person name="Cheng J.F."/>
            <person name="Lucas S."/>
            <person name="Han C."/>
            <person name="Goodwin L."/>
            <person name="Pitluck S."/>
            <person name="Ivanova N."/>
            <person name="Ovchinikova G."/>
            <person name="Pati A."/>
            <person name="Chen A."/>
            <person name="Palaniappan K."/>
            <person name="Mavromatis K."/>
            <person name="Liolios K."/>
            <person name="Brettin T."/>
            <person name="Fiebig A."/>
            <person name="Rohde M."/>
            <person name="Abt B."/>
            <person name="Goker M."/>
            <person name="Detter J.C."/>
            <person name="Woyke T."/>
            <person name="Bristow J."/>
            <person name="Eisen J.A."/>
            <person name="Markowitz V."/>
            <person name="Hugenholtz P."/>
            <person name="Kyrpides N.C."/>
            <person name="Klenk H.P."/>
            <person name="Lapidus A."/>
        </authorList>
    </citation>
    <scope>NUCLEOTIDE SEQUENCE [LARGE SCALE GENOMIC DNA]</scope>
    <source>
        <strain evidence="6">DSM 44963</strain>
    </source>
</reference>
<dbReference type="Pfam" id="PF01037">
    <property type="entry name" value="AsnC_trans_reg"/>
    <property type="match status" value="1"/>
</dbReference>
<dbReference type="PRINTS" id="PR00033">
    <property type="entry name" value="HTHASNC"/>
</dbReference>